<name>X1AD16_9ZZZZ</name>
<accession>X1AD16</accession>
<protein>
    <recommendedName>
        <fullName evidence="1">Macro domain-containing protein</fullName>
    </recommendedName>
</protein>
<dbReference type="InterPro" id="IPR043472">
    <property type="entry name" value="Macro_dom-like"/>
</dbReference>
<evidence type="ECO:0000313" key="2">
    <source>
        <dbReference type="EMBL" id="GAG70538.1"/>
    </source>
</evidence>
<dbReference type="Gene3D" id="3.40.220.10">
    <property type="entry name" value="Leucine Aminopeptidase, subunit E, domain 1"/>
    <property type="match status" value="1"/>
</dbReference>
<dbReference type="SUPFAM" id="SSF52949">
    <property type="entry name" value="Macro domain-like"/>
    <property type="match status" value="1"/>
</dbReference>
<dbReference type="CDD" id="cd02908">
    <property type="entry name" value="Macro_OAADPr_deacetylase"/>
    <property type="match status" value="1"/>
</dbReference>
<reference evidence="2" key="1">
    <citation type="journal article" date="2014" name="Front. Microbiol.">
        <title>High frequency of phylogenetically diverse reductive dehalogenase-homologous genes in deep subseafloor sedimentary metagenomes.</title>
        <authorList>
            <person name="Kawai M."/>
            <person name="Futagami T."/>
            <person name="Toyoda A."/>
            <person name="Takaki Y."/>
            <person name="Nishi S."/>
            <person name="Hori S."/>
            <person name="Arai W."/>
            <person name="Tsubouchi T."/>
            <person name="Morono Y."/>
            <person name="Uchiyama I."/>
            <person name="Ito T."/>
            <person name="Fujiyama A."/>
            <person name="Inagaki F."/>
            <person name="Takami H."/>
        </authorList>
    </citation>
    <scope>NUCLEOTIDE SEQUENCE</scope>
    <source>
        <strain evidence="2">Expedition CK06-06</strain>
    </source>
</reference>
<dbReference type="PROSITE" id="PS51154">
    <property type="entry name" value="MACRO"/>
    <property type="match status" value="1"/>
</dbReference>
<gene>
    <name evidence="2" type="ORF">S01H4_01691</name>
</gene>
<dbReference type="AlphaFoldDB" id="X1AD16"/>
<dbReference type="SMART" id="SM00506">
    <property type="entry name" value="A1pp"/>
    <property type="match status" value="1"/>
</dbReference>
<dbReference type="Pfam" id="PF01661">
    <property type="entry name" value="Macro"/>
    <property type="match status" value="1"/>
</dbReference>
<feature type="domain" description="Macro" evidence="1">
    <location>
        <begin position="2"/>
        <end position="180"/>
    </location>
</feature>
<dbReference type="InterPro" id="IPR002589">
    <property type="entry name" value="Macro_dom"/>
</dbReference>
<organism evidence="2">
    <name type="scientific">marine sediment metagenome</name>
    <dbReference type="NCBI Taxonomy" id="412755"/>
    <lineage>
        <taxon>unclassified sequences</taxon>
        <taxon>metagenomes</taxon>
        <taxon>ecological metagenomes</taxon>
    </lineage>
</organism>
<dbReference type="NCBIfam" id="NF001664">
    <property type="entry name" value="PRK00431.1-6"/>
    <property type="match status" value="1"/>
</dbReference>
<sequence length="181" mass="19830">MNENGIVIKINDNVLELVKGDITAQKTDAIVNAANSRLAPGGGVAGAIHRASGYELWEECKKLDGCRTGEAKITKGYNLPAPYVIHTVGPVYSSSSDDPILLKASYENSLKLAKEKDLKSISFPALSTGAFGYPKREAAEIAFNTIMNFLRNNKKPSIVRFVLYSERDFNIHKKVLENLLS</sequence>
<proteinExistence type="predicted"/>
<dbReference type="EMBL" id="BART01000322">
    <property type="protein sequence ID" value="GAG70538.1"/>
    <property type="molecule type" value="Genomic_DNA"/>
</dbReference>
<dbReference type="PANTHER" id="PTHR11106:SF27">
    <property type="entry name" value="MACRO DOMAIN-CONTAINING PROTEIN"/>
    <property type="match status" value="1"/>
</dbReference>
<evidence type="ECO:0000259" key="1">
    <source>
        <dbReference type="PROSITE" id="PS51154"/>
    </source>
</evidence>
<dbReference type="PANTHER" id="PTHR11106">
    <property type="entry name" value="GANGLIOSIDE INDUCED DIFFERENTIATION ASSOCIATED PROTEIN 2-RELATED"/>
    <property type="match status" value="1"/>
</dbReference>
<comment type="caution">
    <text evidence="2">The sequence shown here is derived from an EMBL/GenBank/DDBJ whole genome shotgun (WGS) entry which is preliminary data.</text>
</comment>